<dbReference type="GO" id="GO:0046872">
    <property type="term" value="F:metal ion binding"/>
    <property type="evidence" value="ECO:0007669"/>
    <property type="project" value="UniProtKB-KW"/>
</dbReference>
<dbReference type="STRING" id="146817.SAMN04488502_10123"/>
<proteinExistence type="inferred from homology"/>
<evidence type="ECO:0000313" key="8">
    <source>
        <dbReference type="EMBL" id="SDL48611.1"/>
    </source>
</evidence>
<keyword evidence="3" id="KW-0949">S-adenosyl-L-methionine</keyword>
<reference evidence="8 9" key="1">
    <citation type="submission" date="2016-10" db="EMBL/GenBank/DDBJ databases">
        <authorList>
            <person name="de Groot N.N."/>
        </authorList>
    </citation>
    <scope>NUCLEOTIDE SEQUENCE [LARGE SCALE GENOMIC DNA]</scope>
    <source>
        <strain evidence="8 9">DSM 1736</strain>
    </source>
</reference>
<dbReference type="AlphaFoldDB" id="A0A1G9KG00"/>
<comment type="similarity">
    <text evidence="7">Belongs to the organic radical-activating enzymes family.</text>
</comment>
<dbReference type="InterPro" id="IPR013785">
    <property type="entry name" value="Aldolase_TIM"/>
</dbReference>
<gene>
    <name evidence="8" type="ORF">SAMN04488502_10123</name>
</gene>
<dbReference type="RefSeq" id="WP_092067072.1">
    <property type="nucleotide sequence ID" value="NZ_FNHB01000001.1"/>
</dbReference>
<evidence type="ECO:0000256" key="7">
    <source>
        <dbReference type="PIRNR" id="PIRNR000368"/>
    </source>
</evidence>
<evidence type="ECO:0000256" key="3">
    <source>
        <dbReference type="ARBA" id="ARBA00022691"/>
    </source>
</evidence>
<keyword evidence="7" id="KW-0560">Oxidoreductase</keyword>
<dbReference type="SFLD" id="SFLDS00029">
    <property type="entry name" value="Radical_SAM"/>
    <property type="match status" value="1"/>
</dbReference>
<dbReference type="InterPro" id="IPR007197">
    <property type="entry name" value="rSAM"/>
</dbReference>
<comment type="function">
    <text evidence="7">Activation of anaerobic ribonucleoside-triphosphate reductase under anaerobic conditions by generation of an organic free radical, using S-adenosylmethionine and reduced flavodoxin as cosubstrates to produce 5'-deoxy-adenosine.</text>
</comment>
<dbReference type="SFLD" id="SFLDG01066">
    <property type="entry name" value="organic_radical-activating_enz"/>
    <property type="match status" value="1"/>
</dbReference>
<dbReference type="PANTHER" id="PTHR30352:SF2">
    <property type="entry name" value="ANAEROBIC RIBONUCLEOSIDE-TRIPHOSPHATE REDUCTASE-ACTIVATING PROTEIN"/>
    <property type="match status" value="1"/>
</dbReference>
<dbReference type="Pfam" id="PF13353">
    <property type="entry name" value="Fer4_12"/>
    <property type="match status" value="1"/>
</dbReference>
<keyword evidence="9" id="KW-1185">Reference proteome</keyword>
<dbReference type="NCBIfam" id="TIGR02491">
    <property type="entry name" value="NrdG"/>
    <property type="match status" value="1"/>
</dbReference>
<sequence length="167" mass="18435">MLNLRLAADITIDSVVDGPGLRTVVWCQGCVHQCPECHNPATHCPTGGFEKTVSAIIREILAVPMQSGVTFSGGEPMLQAKSCAAVARALKEQGRNIWCYTGFTFEELLEQPECVQFLNHIDVLVDGKFVPEMKSYNLPFRGSANQRLIAVPESLRRKQAVLLRHSL</sequence>
<dbReference type="EMBL" id="FNHB01000001">
    <property type="protein sequence ID" value="SDL48611.1"/>
    <property type="molecule type" value="Genomic_DNA"/>
</dbReference>
<evidence type="ECO:0000256" key="6">
    <source>
        <dbReference type="ARBA" id="ARBA00023014"/>
    </source>
</evidence>
<dbReference type="GO" id="GO:0004748">
    <property type="term" value="F:ribonucleoside-diphosphate reductase activity, thioredoxin disulfide as acceptor"/>
    <property type="evidence" value="ECO:0007669"/>
    <property type="project" value="TreeGrafter"/>
</dbReference>
<dbReference type="Proteomes" id="UP000214880">
    <property type="component" value="Unassembled WGS sequence"/>
</dbReference>
<dbReference type="OrthoDB" id="9782387at2"/>
<comment type="cofactor">
    <cofactor evidence="1">
        <name>[4Fe-4S] cluster</name>
        <dbReference type="ChEBI" id="CHEBI:49883"/>
    </cofactor>
</comment>
<dbReference type="SFLD" id="SFLDG01063">
    <property type="entry name" value="activating_enzymes__group_1"/>
    <property type="match status" value="1"/>
</dbReference>
<keyword evidence="4" id="KW-0479">Metal-binding</keyword>
<dbReference type="InterPro" id="IPR058240">
    <property type="entry name" value="rSAM_sf"/>
</dbReference>
<keyword evidence="6" id="KW-0411">Iron-sulfur</keyword>
<dbReference type="InterPro" id="IPR012837">
    <property type="entry name" value="NrdG"/>
</dbReference>
<dbReference type="SFLD" id="SFLDF00299">
    <property type="entry name" value="anaerobic_ribonucleoside-triph"/>
    <property type="match status" value="1"/>
</dbReference>
<accession>A0A1G9KG00</accession>
<evidence type="ECO:0000256" key="5">
    <source>
        <dbReference type="ARBA" id="ARBA00023004"/>
    </source>
</evidence>
<protein>
    <recommendedName>
        <fullName evidence="7">Anaerobic ribonucleoside-triphosphate reductase-activating protein</fullName>
        <ecNumber evidence="7">1.97.1.-</ecNumber>
    </recommendedName>
</protein>
<evidence type="ECO:0000313" key="9">
    <source>
        <dbReference type="Proteomes" id="UP000214880"/>
    </source>
</evidence>
<dbReference type="Gene3D" id="3.20.20.70">
    <property type="entry name" value="Aldolase class I"/>
    <property type="match status" value="1"/>
</dbReference>
<dbReference type="GO" id="GO:0051539">
    <property type="term" value="F:4 iron, 4 sulfur cluster binding"/>
    <property type="evidence" value="ECO:0007669"/>
    <property type="project" value="UniProtKB-KW"/>
</dbReference>
<organism evidence="8 9">
    <name type="scientific">Dendrosporobacter quercicolus</name>
    <dbReference type="NCBI Taxonomy" id="146817"/>
    <lineage>
        <taxon>Bacteria</taxon>
        <taxon>Bacillati</taxon>
        <taxon>Bacillota</taxon>
        <taxon>Negativicutes</taxon>
        <taxon>Selenomonadales</taxon>
        <taxon>Sporomusaceae</taxon>
        <taxon>Dendrosporobacter</taxon>
    </lineage>
</organism>
<evidence type="ECO:0000256" key="2">
    <source>
        <dbReference type="ARBA" id="ARBA00022485"/>
    </source>
</evidence>
<dbReference type="SUPFAM" id="SSF102114">
    <property type="entry name" value="Radical SAM enzymes"/>
    <property type="match status" value="1"/>
</dbReference>
<dbReference type="GO" id="GO:0043365">
    <property type="term" value="F:[formate-C-acetyltransferase]-activating enzyme activity"/>
    <property type="evidence" value="ECO:0007669"/>
    <property type="project" value="InterPro"/>
</dbReference>
<name>A0A1G9KG00_9FIRM</name>
<evidence type="ECO:0000256" key="4">
    <source>
        <dbReference type="ARBA" id="ARBA00022723"/>
    </source>
</evidence>
<keyword evidence="5" id="KW-0408">Iron</keyword>
<dbReference type="PIRSF" id="PIRSF000368">
    <property type="entry name" value="NrdG"/>
    <property type="match status" value="1"/>
</dbReference>
<evidence type="ECO:0000256" key="1">
    <source>
        <dbReference type="ARBA" id="ARBA00001966"/>
    </source>
</evidence>
<dbReference type="InterPro" id="IPR034457">
    <property type="entry name" value="Organic_radical-activating"/>
</dbReference>
<dbReference type="EC" id="1.97.1.-" evidence="7"/>
<dbReference type="PANTHER" id="PTHR30352">
    <property type="entry name" value="PYRUVATE FORMATE-LYASE-ACTIVATING ENZYME"/>
    <property type="match status" value="1"/>
</dbReference>
<keyword evidence="2" id="KW-0004">4Fe-4S</keyword>